<sequence>MTAFVLVPGAHTGGWIWEDVAARLREAGAEARPVTLTGMGGGADEHDEADRGTRTGTDLETHIQDVVRLIDEIDAPEVVLVGHCYGVHPALGAAGRRAERVARIVYVDTTVPQDGAPALELIPDQALRDALRQRTGETGADDLLSPPAADEWQRWGSLAGIPQDALDRLTGLAAPQPLATLTRPLRAPDGAVSELPTTGVLCTANGAGIALLESFLKMGDPRLKALAHPRIGFFELGTGHWPMLSAPGELAAILLRAAAGEGHRLSAPANETPPHLRSFLLDVPEQRRERVGRVDLHLPDADGPRPAVVFVHGGPVPAGMRPTPRDWSLYTGYAQYAASRGAVGVMLDHRLHDVTDYERAAEDVTAAIELVRADPRVDGERVALWFFSGGALMSAHWLAAPPPWLRCVAATYPLLAPLPSSGLAGSRFRPAAAVRAAGSLPVVLTRVGREFAELAVTVGEFLTAAEDCQAAVEVIEVPDALHGFETIDHSEQARDAVERAMRSVLGHLRHS</sequence>
<dbReference type="GO" id="GO:0016787">
    <property type="term" value="F:hydrolase activity"/>
    <property type="evidence" value="ECO:0007669"/>
    <property type="project" value="UniProtKB-KW"/>
</dbReference>
<protein>
    <submittedName>
        <fullName evidence="5">Alpha/beta fold hydrolase</fullName>
    </submittedName>
</protein>
<proteinExistence type="inferred from homology"/>
<evidence type="ECO:0000313" key="6">
    <source>
        <dbReference type="Proteomes" id="UP001552479"/>
    </source>
</evidence>
<dbReference type="Gene3D" id="3.40.50.1820">
    <property type="entry name" value="alpha/beta hydrolase"/>
    <property type="match status" value="2"/>
</dbReference>
<evidence type="ECO:0000256" key="1">
    <source>
        <dbReference type="ARBA" id="ARBA00022801"/>
    </source>
</evidence>
<keyword evidence="1 5" id="KW-0378">Hydrolase</keyword>
<dbReference type="InterPro" id="IPR050261">
    <property type="entry name" value="FrsA_esterase"/>
</dbReference>
<dbReference type="SUPFAM" id="SSF53474">
    <property type="entry name" value="alpha/beta-Hydrolases"/>
    <property type="match status" value="2"/>
</dbReference>
<dbReference type="RefSeq" id="WP_366091036.1">
    <property type="nucleotide sequence ID" value="NZ_JBFASG010000072.1"/>
</dbReference>
<dbReference type="Proteomes" id="UP001552479">
    <property type="component" value="Unassembled WGS sequence"/>
</dbReference>
<evidence type="ECO:0000256" key="3">
    <source>
        <dbReference type="SAM" id="MobiDB-lite"/>
    </source>
</evidence>
<dbReference type="InterPro" id="IPR029058">
    <property type="entry name" value="AB_hydrolase_fold"/>
</dbReference>
<organism evidence="5 6">
    <name type="scientific">Streptomyces roseoverticillatus</name>
    <dbReference type="NCBI Taxonomy" id="66429"/>
    <lineage>
        <taxon>Bacteria</taxon>
        <taxon>Bacillati</taxon>
        <taxon>Actinomycetota</taxon>
        <taxon>Actinomycetes</taxon>
        <taxon>Kitasatosporales</taxon>
        <taxon>Streptomycetaceae</taxon>
        <taxon>Streptomyces</taxon>
    </lineage>
</organism>
<evidence type="ECO:0000259" key="4">
    <source>
        <dbReference type="Pfam" id="PF12697"/>
    </source>
</evidence>
<dbReference type="Pfam" id="PF12697">
    <property type="entry name" value="Abhydrolase_6"/>
    <property type="match status" value="1"/>
</dbReference>
<dbReference type="PANTHER" id="PTHR22946">
    <property type="entry name" value="DIENELACTONE HYDROLASE DOMAIN-CONTAINING PROTEIN-RELATED"/>
    <property type="match status" value="1"/>
</dbReference>
<reference evidence="5 6" key="1">
    <citation type="submission" date="2024-06" db="EMBL/GenBank/DDBJ databases">
        <title>The Natural Products Discovery Center: Release of the First 8490 Sequenced Strains for Exploring Actinobacteria Biosynthetic Diversity.</title>
        <authorList>
            <person name="Kalkreuter E."/>
            <person name="Kautsar S.A."/>
            <person name="Yang D."/>
            <person name="Bader C.D."/>
            <person name="Teijaro C.N."/>
            <person name="Fluegel L."/>
            <person name="Davis C.M."/>
            <person name="Simpson J.R."/>
            <person name="Lauterbach L."/>
            <person name="Steele A.D."/>
            <person name="Gui C."/>
            <person name="Meng S."/>
            <person name="Li G."/>
            <person name="Viehrig K."/>
            <person name="Ye F."/>
            <person name="Su P."/>
            <person name="Kiefer A.F."/>
            <person name="Nichols A."/>
            <person name="Cepeda A.J."/>
            <person name="Yan W."/>
            <person name="Fan B."/>
            <person name="Jiang Y."/>
            <person name="Adhikari A."/>
            <person name="Zheng C.-J."/>
            <person name="Schuster L."/>
            <person name="Cowan T.M."/>
            <person name="Smanski M.J."/>
            <person name="Chevrette M.G."/>
            <person name="De Carvalho L.P.S."/>
            <person name="Shen B."/>
        </authorList>
    </citation>
    <scope>NUCLEOTIDE SEQUENCE [LARGE SCALE GENOMIC DNA]</scope>
    <source>
        <strain evidence="5 6">NPDC053791</strain>
    </source>
</reference>
<evidence type="ECO:0000256" key="2">
    <source>
        <dbReference type="ARBA" id="ARBA00038115"/>
    </source>
</evidence>
<keyword evidence="6" id="KW-1185">Reference proteome</keyword>
<name>A0ABV3J5S8_9ACTN</name>
<evidence type="ECO:0000313" key="5">
    <source>
        <dbReference type="EMBL" id="MEV4928048.1"/>
    </source>
</evidence>
<gene>
    <name evidence="5" type="ORF">AB0L03_35465</name>
</gene>
<dbReference type="PANTHER" id="PTHR22946:SF9">
    <property type="entry name" value="POLYKETIDE TRANSFERASE AF380"/>
    <property type="match status" value="1"/>
</dbReference>
<comment type="caution">
    <text evidence="5">The sequence shown here is derived from an EMBL/GenBank/DDBJ whole genome shotgun (WGS) entry which is preliminary data.</text>
</comment>
<accession>A0ABV3J5S8</accession>
<dbReference type="InterPro" id="IPR000073">
    <property type="entry name" value="AB_hydrolase_1"/>
</dbReference>
<feature type="region of interest" description="Disordered" evidence="3">
    <location>
        <begin position="34"/>
        <end position="55"/>
    </location>
</feature>
<feature type="domain" description="AB hydrolase-1" evidence="4">
    <location>
        <begin position="4"/>
        <end position="252"/>
    </location>
</feature>
<dbReference type="EMBL" id="JBFASG010000072">
    <property type="protein sequence ID" value="MEV4928048.1"/>
    <property type="molecule type" value="Genomic_DNA"/>
</dbReference>
<comment type="similarity">
    <text evidence="2">Belongs to the AB hydrolase superfamily. FUS2 hydrolase family.</text>
</comment>